<dbReference type="InterPro" id="IPR041505">
    <property type="entry name" value="Dis3_CSD2"/>
</dbReference>
<comment type="catalytic activity">
    <reaction evidence="1">
        <text>Exonucleolytic cleavage in the 3'- to 5'-direction to yield nucleoside 5'-phosphates.</text>
        <dbReference type="EC" id="3.1.13.1"/>
    </reaction>
</comment>
<feature type="domain" description="RNB" evidence="19">
    <location>
        <begin position="480"/>
        <end position="821"/>
    </location>
</feature>
<evidence type="ECO:0000256" key="18">
    <source>
        <dbReference type="RuleBase" id="RU003901"/>
    </source>
</evidence>
<keyword evidence="15" id="KW-0694">RNA-binding</keyword>
<dbReference type="InterPro" id="IPR001900">
    <property type="entry name" value="RNase_II/R"/>
</dbReference>
<dbReference type="EC" id="3.1.13.1" evidence="6"/>
<dbReference type="GO" id="GO:0019899">
    <property type="term" value="F:enzyme binding"/>
    <property type="evidence" value="ECO:0007669"/>
    <property type="project" value="UniProtKB-ARBA"/>
</dbReference>
<dbReference type="InterPro" id="IPR012340">
    <property type="entry name" value="NA-bd_OB-fold"/>
</dbReference>
<keyword evidence="14" id="KW-0460">Magnesium</keyword>
<evidence type="ECO:0000256" key="4">
    <source>
        <dbReference type="ARBA" id="ARBA00004496"/>
    </source>
</evidence>
<dbReference type="AlphaFoldDB" id="A0A1X2HPI5"/>
<dbReference type="SMART" id="SM00955">
    <property type="entry name" value="RNB"/>
    <property type="match status" value="1"/>
</dbReference>
<evidence type="ECO:0000256" key="7">
    <source>
        <dbReference type="ARBA" id="ARBA00016366"/>
    </source>
</evidence>
<proteinExistence type="inferred from homology"/>
<keyword evidence="11" id="KW-0378">Hydrolase</keyword>
<dbReference type="InterPro" id="IPR050180">
    <property type="entry name" value="RNR_Ribonuclease"/>
</dbReference>
<dbReference type="PANTHER" id="PTHR23355">
    <property type="entry name" value="RIBONUCLEASE"/>
    <property type="match status" value="1"/>
</dbReference>
<evidence type="ECO:0000256" key="5">
    <source>
        <dbReference type="ARBA" id="ARBA00005785"/>
    </source>
</evidence>
<dbReference type="Pfam" id="PF17216">
    <property type="entry name" value="Rrp44_CSD1"/>
    <property type="match status" value="1"/>
</dbReference>
<accession>A0A1X2HPI5</accession>
<evidence type="ECO:0000256" key="16">
    <source>
        <dbReference type="ARBA" id="ARBA00023242"/>
    </source>
</evidence>
<comment type="caution">
    <text evidence="20">The sequence shown here is derived from an EMBL/GenBank/DDBJ whole genome shotgun (WGS) entry which is preliminary data.</text>
</comment>
<evidence type="ECO:0000256" key="15">
    <source>
        <dbReference type="ARBA" id="ARBA00022884"/>
    </source>
</evidence>
<dbReference type="OrthoDB" id="372421at2759"/>
<comment type="similarity">
    <text evidence="5 18">Belongs to the RNR ribonuclease family.</text>
</comment>
<evidence type="ECO:0000256" key="10">
    <source>
        <dbReference type="ARBA" id="ARBA00022722"/>
    </source>
</evidence>
<keyword evidence="21" id="KW-1185">Reference proteome</keyword>
<name>A0A1X2HPI5_SYNRA</name>
<dbReference type="Gene3D" id="3.40.50.1010">
    <property type="entry name" value="5'-nuclease"/>
    <property type="match status" value="1"/>
</dbReference>
<evidence type="ECO:0000256" key="6">
    <source>
        <dbReference type="ARBA" id="ARBA00012163"/>
    </source>
</evidence>
<evidence type="ECO:0000256" key="12">
    <source>
        <dbReference type="ARBA" id="ARBA00022835"/>
    </source>
</evidence>
<dbReference type="Gene3D" id="2.40.50.140">
    <property type="entry name" value="Nucleic acid-binding proteins"/>
    <property type="match status" value="1"/>
</dbReference>
<comment type="subcellular location">
    <subcellularLocation>
        <location evidence="4">Cytoplasm</location>
    </subcellularLocation>
    <subcellularLocation>
        <location evidence="3">Nucleus</location>
    </subcellularLocation>
</comment>
<evidence type="ECO:0000256" key="2">
    <source>
        <dbReference type="ARBA" id="ARBA00001946"/>
    </source>
</evidence>
<dbReference type="STRING" id="13706.A0A1X2HPI5"/>
<dbReference type="FunFam" id="2.40.50.700:FF:000001">
    <property type="entry name" value="Exosome complex exonuclease exoribonuclease (Rrp44)"/>
    <property type="match status" value="1"/>
</dbReference>
<evidence type="ECO:0000313" key="21">
    <source>
        <dbReference type="Proteomes" id="UP000242180"/>
    </source>
</evidence>
<dbReference type="Pfam" id="PF00773">
    <property type="entry name" value="RNB"/>
    <property type="match status" value="1"/>
</dbReference>
<evidence type="ECO:0000313" key="20">
    <source>
        <dbReference type="EMBL" id="ORZ01300.1"/>
    </source>
</evidence>
<dbReference type="PROSITE" id="PS01175">
    <property type="entry name" value="RIBONUCLEASE_II"/>
    <property type="match status" value="1"/>
</dbReference>
<dbReference type="SUPFAM" id="SSF50249">
    <property type="entry name" value="Nucleic acid-binding proteins"/>
    <property type="match status" value="2"/>
</dbReference>
<keyword evidence="8" id="KW-0963">Cytoplasm</keyword>
<evidence type="ECO:0000256" key="11">
    <source>
        <dbReference type="ARBA" id="ARBA00022801"/>
    </source>
</evidence>
<dbReference type="Gene3D" id="2.40.50.690">
    <property type="match status" value="1"/>
</dbReference>
<sequence>MSTRAEAAFYKKTRNNAVVKLVRERYLRNDIPCRAECCPIDPPCQSFAFEGRAHQHAFLSAQATHYVIPDMSIILRYMEILEQEEITGVIFCQTVIACLQQHDRTRTYRKLRQIVNDSRRNSVVFYNEVFVATRIERLPDETSAQRDWRALCKSALWYNEHLQQQKRLILLSETFGPQDLDTALGNSDHGIQVYTTKQYLQHYFPDHALLQNLADVLADAVLDDDIDRIRFYKSSKKAEHAVQGFSEYKSTEELEAGIKSARYFTGTLKCRSGRPDHAHIQVDGRDILIVGNENINRAVSGDLVVVELLSERNWQTASNNITFGSTSAGEDDDLRMMMTDRTQPTGRVVGISNRNWRSYVATIQQKSSEGSGGSSHLAVPLDPAIPKIRIRHHDVKMIEDQRIVVRIDSWHVSSQYPDGHYVRSLGPIHQLDTEISAILVEHGISVSQASQGFSEASLREMPIDTPETPWSPDADELARRRDLRSLTVFSIDPPNCQDIDDALSVRETNNGYIELGVHIADVSYFVKENSMTDLEARSRGTTVYLADRRFDMLPSVLSERVCSLRENVDRYAVSVLWTLDKSFQVKSVWFGRSVIRSSCEMEYEQAQQLLDGEPVAANLDRKLSDTLKPSVKKLAEILRVVRANRLQQGGLELESSEVKFKMGDNHKVSDIIPKDSMEIHALVAEAMIMANNYVGKRIYDGFKDAAILRRHPPPSYGQFEMLVKAAKSKGFSIDYSSNRALAQSLNAIAQATRDDPETVRLIKTMATVAMNEAGYISSGHFTVDQYFHYGLALDFYTHFTSPIRRYADVIAHRQLLLCVEDAVAMADAGKRISGMTEDATVSDICQNLNHKSRESKFAQRDSTELFQGLYVMQHTIDGPLIERGVIAEIRSNGFFVFIPRLGLKGPLFLKDKDGQPAVPLSLQSGKAEDGTLIRHVSYKWLTIYHRR</sequence>
<dbReference type="GO" id="GO:0003723">
    <property type="term" value="F:RNA binding"/>
    <property type="evidence" value="ECO:0007669"/>
    <property type="project" value="UniProtKB-KW"/>
</dbReference>
<dbReference type="EMBL" id="MCGN01000002">
    <property type="protein sequence ID" value="ORZ01300.1"/>
    <property type="molecule type" value="Genomic_DNA"/>
</dbReference>
<dbReference type="OMA" id="VIRIDGW"/>
<organism evidence="20 21">
    <name type="scientific">Syncephalastrum racemosum</name>
    <name type="common">Filamentous fungus</name>
    <dbReference type="NCBI Taxonomy" id="13706"/>
    <lineage>
        <taxon>Eukaryota</taxon>
        <taxon>Fungi</taxon>
        <taxon>Fungi incertae sedis</taxon>
        <taxon>Mucoromycota</taxon>
        <taxon>Mucoromycotina</taxon>
        <taxon>Mucoromycetes</taxon>
        <taxon>Mucorales</taxon>
        <taxon>Syncephalastraceae</taxon>
        <taxon>Syncephalastrum</taxon>
    </lineage>
</organism>
<dbReference type="PANTHER" id="PTHR23355:SF30">
    <property type="entry name" value="DIS3-LIKE EXONUCLEASE 1"/>
    <property type="match status" value="1"/>
</dbReference>
<protein>
    <recommendedName>
        <fullName evidence="7">DIS3-like exonuclease 1</fullName>
        <ecNumber evidence="6">3.1.13.1</ecNumber>
    </recommendedName>
    <alternativeName>
        <fullName evidence="17">Ribosomal RNA-processing protein 44</fullName>
    </alternativeName>
</protein>
<keyword evidence="9" id="KW-0698">rRNA processing</keyword>
<dbReference type="GO" id="GO:0000956">
    <property type="term" value="P:nuclear-transcribed mRNA catabolic process"/>
    <property type="evidence" value="ECO:0007669"/>
    <property type="project" value="UniProtKB-ARBA"/>
</dbReference>
<evidence type="ECO:0000256" key="3">
    <source>
        <dbReference type="ARBA" id="ARBA00004123"/>
    </source>
</evidence>
<evidence type="ECO:0000256" key="9">
    <source>
        <dbReference type="ARBA" id="ARBA00022552"/>
    </source>
</evidence>
<evidence type="ECO:0000259" key="19">
    <source>
        <dbReference type="SMART" id="SM00955"/>
    </source>
</evidence>
<dbReference type="InParanoid" id="A0A1X2HPI5"/>
<dbReference type="FunFam" id="3.40.50.1010:FF:000021">
    <property type="entry name" value="DIS3-like exonuclease 1 isoform X1"/>
    <property type="match status" value="1"/>
</dbReference>
<dbReference type="Gene3D" id="2.40.50.700">
    <property type="match status" value="1"/>
</dbReference>
<evidence type="ECO:0000256" key="13">
    <source>
        <dbReference type="ARBA" id="ARBA00022839"/>
    </source>
</evidence>
<dbReference type="GO" id="GO:0000176">
    <property type="term" value="C:nuclear exosome (RNase complex)"/>
    <property type="evidence" value="ECO:0007669"/>
    <property type="project" value="UniProtKB-ARBA"/>
</dbReference>
<dbReference type="CDD" id="cd09862">
    <property type="entry name" value="PIN_Rrp44-like"/>
    <property type="match status" value="1"/>
</dbReference>
<dbReference type="GO" id="GO:0000177">
    <property type="term" value="C:cytoplasmic exosome (RNase complex)"/>
    <property type="evidence" value="ECO:0007669"/>
    <property type="project" value="TreeGrafter"/>
</dbReference>
<dbReference type="GO" id="GO:0008859">
    <property type="term" value="F:exoribonuclease II activity"/>
    <property type="evidence" value="ECO:0007669"/>
    <property type="project" value="UniProtKB-EC"/>
</dbReference>
<evidence type="ECO:0000256" key="14">
    <source>
        <dbReference type="ARBA" id="ARBA00022842"/>
    </source>
</evidence>
<gene>
    <name evidence="20" type="ORF">BCR43DRAFT_453736</name>
</gene>
<dbReference type="GO" id="GO:0006364">
    <property type="term" value="P:rRNA processing"/>
    <property type="evidence" value="ECO:0007669"/>
    <property type="project" value="UniProtKB-KW"/>
</dbReference>
<evidence type="ECO:0000256" key="1">
    <source>
        <dbReference type="ARBA" id="ARBA00001849"/>
    </source>
</evidence>
<keyword evidence="10" id="KW-0540">Nuclease</keyword>
<evidence type="ECO:0000256" key="8">
    <source>
        <dbReference type="ARBA" id="ARBA00022490"/>
    </source>
</evidence>
<keyword evidence="16" id="KW-0539">Nucleus</keyword>
<dbReference type="Pfam" id="PF17849">
    <property type="entry name" value="OB_Dis3"/>
    <property type="match status" value="1"/>
</dbReference>
<dbReference type="InterPro" id="IPR033771">
    <property type="entry name" value="Rrp44_CSD1"/>
</dbReference>
<keyword evidence="12" id="KW-0271">Exosome</keyword>
<dbReference type="GO" id="GO:0016075">
    <property type="term" value="P:rRNA catabolic process"/>
    <property type="evidence" value="ECO:0007669"/>
    <property type="project" value="TreeGrafter"/>
</dbReference>
<dbReference type="Proteomes" id="UP000242180">
    <property type="component" value="Unassembled WGS sequence"/>
</dbReference>
<keyword evidence="13" id="KW-0269">Exonuclease</keyword>
<dbReference type="InterPro" id="IPR022966">
    <property type="entry name" value="RNase_II/R_CS"/>
</dbReference>
<comment type="cofactor">
    <cofactor evidence="2">
        <name>Mg(2+)</name>
        <dbReference type="ChEBI" id="CHEBI:18420"/>
    </cofactor>
</comment>
<reference evidence="20 21" key="1">
    <citation type="submission" date="2016-07" db="EMBL/GenBank/DDBJ databases">
        <title>Pervasive Adenine N6-methylation of Active Genes in Fungi.</title>
        <authorList>
            <consortium name="DOE Joint Genome Institute"/>
            <person name="Mondo S.J."/>
            <person name="Dannebaum R.O."/>
            <person name="Kuo R.C."/>
            <person name="Labutti K."/>
            <person name="Haridas S."/>
            <person name="Kuo A."/>
            <person name="Salamov A."/>
            <person name="Ahrendt S.R."/>
            <person name="Lipzen A."/>
            <person name="Sullivan W."/>
            <person name="Andreopoulos W.B."/>
            <person name="Clum A."/>
            <person name="Lindquist E."/>
            <person name="Daum C."/>
            <person name="Ramamoorthy G.K."/>
            <person name="Gryganskyi A."/>
            <person name="Culley D."/>
            <person name="Magnuson J.K."/>
            <person name="James T.Y."/>
            <person name="O'Malley M.A."/>
            <person name="Stajich J.E."/>
            <person name="Spatafora J.W."/>
            <person name="Visel A."/>
            <person name="Grigoriev I.V."/>
        </authorList>
    </citation>
    <scope>NUCLEOTIDE SEQUENCE [LARGE SCALE GENOMIC DNA]</scope>
    <source>
        <strain evidence="20 21">NRRL 2496</strain>
    </source>
</reference>
<evidence type="ECO:0000256" key="17">
    <source>
        <dbReference type="ARBA" id="ARBA00077930"/>
    </source>
</evidence>